<accession>A0A6P3VDV4</accession>
<keyword evidence="3" id="KW-0597">Phosphoprotein</keyword>
<dbReference type="GeneID" id="101583205"/>
<dbReference type="InterPro" id="IPR011993">
    <property type="entry name" value="PH-like_dom_sf"/>
</dbReference>
<name>A0A6P3VDV4_OCTDE</name>
<dbReference type="GO" id="GO:0005158">
    <property type="term" value="F:insulin receptor binding"/>
    <property type="evidence" value="ECO:0007669"/>
    <property type="project" value="InterPro"/>
</dbReference>
<evidence type="ECO:0000256" key="9">
    <source>
        <dbReference type="ARBA" id="ARBA00080657"/>
    </source>
</evidence>
<dbReference type="InterPro" id="IPR001849">
    <property type="entry name" value="PH_domain"/>
</dbReference>
<keyword evidence="5" id="KW-0832">Ubl conjugation</keyword>
<feature type="compositionally biased region" description="Basic residues" evidence="10">
    <location>
        <begin position="409"/>
        <end position="424"/>
    </location>
</feature>
<dbReference type="InterPro" id="IPR039011">
    <property type="entry name" value="IRS"/>
</dbReference>
<keyword evidence="6" id="KW-0472">Membrane</keyword>
<evidence type="ECO:0000256" key="7">
    <source>
        <dbReference type="ARBA" id="ARBA00023224"/>
    </source>
</evidence>
<proteinExistence type="predicted"/>
<dbReference type="CTD" id="8471"/>
<feature type="compositionally biased region" description="Low complexity" evidence="10">
    <location>
        <begin position="506"/>
        <end position="523"/>
    </location>
</feature>
<dbReference type="SMART" id="SM00233">
    <property type="entry name" value="PH"/>
    <property type="match status" value="1"/>
</dbReference>
<dbReference type="RefSeq" id="XP_012372689.1">
    <property type="nucleotide sequence ID" value="XM_012517235.1"/>
</dbReference>
<dbReference type="PROSITE" id="PS51064">
    <property type="entry name" value="IRS_PTB"/>
    <property type="match status" value="1"/>
</dbReference>
<evidence type="ECO:0000256" key="2">
    <source>
        <dbReference type="ARBA" id="ARBA00022475"/>
    </source>
</evidence>
<feature type="region of interest" description="Disordered" evidence="10">
    <location>
        <begin position="400"/>
        <end position="944"/>
    </location>
</feature>
<dbReference type="FunFam" id="2.30.29.30:FF:000318">
    <property type="entry name" value="insulin receptor substrate 4"/>
    <property type="match status" value="1"/>
</dbReference>
<protein>
    <recommendedName>
        <fullName evidence="8">Insulin receptor substrate 4</fullName>
    </recommendedName>
    <alternativeName>
        <fullName evidence="9">Phosphoprotein of 160 kDa</fullName>
    </alternativeName>
</protein>
<dbReference type="PROSITE" id="PS50003">
    <property type="entry name" value="PH_DOMAIN"/>
    <property type="match status" value="1"/>
</dbReference>
<feature type="compositionally biased region" description="Acidic residues" evidence="10">
    <location>
        <begin position="1240"/>
        <end position="1249"/>
    </location>
</feature>
<dbReference type="PRINTS" id="PR00628">
    <property type="entry name" value="INSULINRSI"/>
</dbReference>
<sequence length="1271" mass="136186">MASCSFARDQATRRLRAAAAAAAAALTAVETTPLLSSGTSTALIGTGSSCPGAMWLSTATGSRSDSESEEEDLPVGDEVCKRGYLRKQKHGHRRYFVLKLETADAPARLEYYENARKFRHSVRAAAAAAAAAASGTAVPALIPPRRVINLYQCFSVSQRADARYRHLIALFTQNEYFAMVAENESEQESWYLLLSRLILESKRRRCGTLGAQPDGEPGALAAAAAVEPPFYKDVWQVVVKPRGLGHRKELSGVFRLCLTDEEVVFVRLNTEVASVVVQLLSIRRCGHSEQYFFLEVGRSTVIGPGELWMQVDDSVVAQNMHELFLEKMRALCADEYRARCRSYSINIGAHLLNLLSARRHLGFLPLEPGGWLRRSRFEQFCHLRAIADGEEEMLFTRRFITPSEPVPPSRHRRLQQPRPRRSRRAISVPASFFHRLASSPVRSPHPEESPKDGASEGSGSSPGNSSEKGKESKESQEGSGGDYMPMNKWGSGNGRGPGGGQGASGQGSSNQSSGGNQYSSGRQGSAGGQGASSGAGSGGQGSRSQGAGGNQSPGDSQGTTGAHGSDYGQRPGGRHGLGGGQELGDGHGSGAGKNSGGSKSSGSGKGIDGDGDRGKPLKKRSYFGKLTQGKQQQMGLPPPPPPPPPIAGPSNGKGKSAGRFRLYFCADRGATKERKESKEMRDIEAPGGAPRWSHRARAFDDDEDDPYVPMRPGVAAPLTSSSDYMPMAPQNVSTSQKRHSRSPFEDSKGYMMMFPRVSPPPAQSAPKMPDPDKQDDSKDDSDGDYMFMAPGAGAIPKNPRNLQGGSSSKSWSSYFSLPNPFQSSPLGQSDHSEYVPMLPGKLLGRDLDKEGSSNWGFKDRASKPILEGSFSKPGDGRSPSKPSDDGPPKNKAKRPNRLSFITKGNKIKPKPQKPTQKQREADSSSGYVNIDFTKRDSSMPAPSAQGLPHSLGIIADCRLSAFSNYMNVEFRVSFPNPASHLSDLLRAIPNANPLSLEGARWPCPPLPPIATGSNGNVEESDYIEVIFNPAMTPALPFPDSTIRYDAETGRIFVVDPFSECCMDISLSPSRSSEPPLLARLLQEEEQETRRSQSRSQSFFAAARAAISAFPTDNPQREISNAPSSAAALATAPTVGLGRVLAAASALQVAPGLGAAAADLQTAAGFNSTSTHCFQPVANAADMQAVREALDNAAGSNLRVPNPAADLARGENAAGGVDAAAEAPPPPPRHRWVPRPPETDKSEDDNDDTDNTYVRMDFARPDNKEFHSQKRG</sequence>
<dbReference type="OrthoDB" id="946068at2759"/>
<feature type="domain" description="PH" evidence="11">
    <location>
        <begin position="78"/>
        <end position="199"/>
    </location>
</feature>
<feature type="compositionally biased region" description="Gly residues" evidence="10">
    <location>
        <begin position="491"/>
        <end position="505"/>
    </location>
</feature>
<dbReference type="PANTHER" id="PTHR10614:SF2">
    <property type="entry name" value="INSULIN RECEPTOR SUBSTRATE 4"/>
    <property type="match status" value="1"/>
</dbReference>
<evidence type="ECO:0000256" key="10">
    <source>
        <dbReference type="SAM" id="MobiDB-lite"/>
    </source>
</evidence>
<dbReference type="InParanoid" id="A0A6P3VDV4"/>
<reference evidence="14" key="1">
    <citation type="submission" date="2025-08" db="UniProtKB">
        <authorList>
            <consortium name="RefSeq"/>
        </authorList>
    </citation>
    <scope>IDENTIFICATION</scope>
</reference>
<dbReference type="GO" id="GO:0005886">
    <property type="term" value="C:plasma membrane"/>
    <property type="evidence" value="ECO:0007669"/>
    <property type="project" value="UniProtKB-SubCell"/>
</dbReference>
<feature type="region of interest" description="Disordered" evidence="10">
    <location>
        <begin position="1212"/>
        <end position="1271"/>
    </location>
</feature>
<dbReference type="FunCoup" id="A0A6P3VDV4">
    <property type="interactions" value="562"/>
</dbReference>
<dbReference type="Gene3D" id="2.30.29.30">
    <property type="entry name" value="Pleckstrin-homology domain (PH domain)/Phosphotyrosine-binding domain (PTB)"/>
    <property type="match status" value="2"/>
</dbReference>
<evidence type="ECO:0000256" key="5">
    <source>
        <dbReference type="ARBA" id="ARBA00022843"/>
    </source>
</evidence>
<keyword evidence="7" id="KW-0807">Transducer</keyword>
<keyword evidence="14" id="KW-0675">Receptor</keyword>
<feature type="compositionally biased region" description="Polar residues" evidence="10">
    <location>
        <begin position="819"/>
        <end position="829"/>
    </location>
</feature>
<feature type="compositionally biased region" description="Low complexity" evidence="10">
    <location>
        <begin position="1212"/>
        <end position="1221"/>
    </location>
</feature>
<feature type="compositionally biased region" description="Gly residues" evidence="10">
    <location>
        <begin position="524"/>
        <end position="551"/>
    </location>
</feature>
<feature type="compositionally biased region" description="Basic and acidic residues" evidence="10">
    <location>
        <begin position="1256"/>
        <end position="1271"/>
    </location>
</feature>
<feature type="compositionally biased region" description="Low complexity" evidence="10">
    <location>
        <begin position="455"/>
        <end position="466"/>
    </location>
</feature>
<dbReference type="GO" id="GO:0051897">
    <property type="term" value="P:positive regulation of phosphatidylinositol 3-kinase/protein kinase B signal transduction"/>
    <property type="evidence" value="ECO:0007669"/>
    <property type="project" value="UniProtKB-ARBA"/>
</dbReference>
<feature type="compositionally biased region" description="Basic and acidic residues" evidence="10">
    <location>
        <begin position="467"/>
        <end position="476"/>
    </location>
</feature>
<evidence type="ECO:0000313" key="13">
    <source>
        <dbReference type="Proteomes" id="UP000515203"/>
    </source>
</evidence>
<evidence type="ECO:0000256" key="3">
    <source>
        <dbReference type="ARBA" id="ARBA00022553"/>
    </source>
</evidence>
<evidence type="ECO:0000256" key="1">
    <source>
        <dbReference type="ARBA" id="ARBA00004413"/>
    </source>
</evidence>
<feature type="compositionally biased region" description="Gly residues" evidence="10">
    <location>
        <begin position="570"/>
        <end position="595"/>
    </location>
</feature>
<feature type="compositionally biased region" description="Low complexity" evidence="10">
    <location>
        <begin position="871"/>
        <end position="881"/>
    </location>
</feature>
<feature type="compositionally biased region" description="Pro residues" evidence="10">
    <location>
        <begin position="636"/>
        <end position="647"/>
    </location>
</feature>
<dbReference type="CDD" id="cd01257">
    <property type="entry name" value="PH_IRS"/>
    <property type="match status" value="1"/>
</dbReference>
<dbReference type="CDD" id="cd01204">
    <property type="entry name" value="PTB_IRS"/>
    <property type="match status" value="1"/>
</dbReference>
<evidence type="ECO:0000259" key="11">
    <source>
        <dbReference type="PROSITE" id="PS50003"/>
    </source>
</evidence>
<organism evidence="13 14">
    <name type="scientific">Octodon degus</name>
    <name type="common">Degu</name>
    <name type="synonym">Sciurus degus</name>
    <dbReference type="NCBI Taxonomy" id="10160"/>
    <lineage>
        <taxon>Eukaryota</taxon>
        <taxon>Metazoa</taxon>
        <taxon>Chordata</taxon>
        <taxon>Craniata</taxon>
        <taxon>Vertebrata</taxon>
        <taxon>Euteleostomi</taxon>
        <taxon>Mammalia</taxon>
        <taxon>Eutheria</taxon>
        <taxon>Euarchontoglires</taxon>
        <taxon>Glires</taxon>
        <taxon>Rodentia</taxon>
        <taxon>Hystricomorpha</taxon>
        <taxon>Octodontidae</taxon>
        <taxon>Octodon</taxon>
    </lineage>
</organism>
<keyword evidence="4" id="KW-0677">Repeat</keyword>
<evidence type="ECO:0000256" key="8">
    <source>
        <dbReference type="ARBA" id="ARBA00068177"/>
    </source>
</evidence>
<evidence type="ECO:0000256" key="6">
    <source>
        <dbReference type="ARBA" id="ARBA00023136"/>
    </source>
</evidence>
<dbReference type="GO" id="GO:0008286">
    <property type="term" value="P:insulin receptor signaling pathway"/>
    <property type="evidence" value="ECO:0007669"/>
    <property type="project" value="InterPro"/>
</dbReference>
<dbReference type="SMART" id="SM00310">
    <property type="entry name" value="PTBI"/>
    <property type="match status" value="1"/>
</dbReference>
<dbReference type="AlphaFoldDB" id="A0A6P3VDV4"/>
<feature type="compositionally biased region" description="Basic and acidic residues" evidence="10">
    <location>
        <begin position="669"/>
        <end position="684"/>
    </location>
</feature>
<comment type="subcellular location">
    <subcellularLocation>
        <location evidence="1">Cell membrane</location>
        <topology evidence="1">Peripheral membrane protein</topology>
        <orientation evidence="1">Cytoplasmic side</orientation>
    </subcellularLocation>
</comment>
<dbReference type="GO" id="GO:0005068">
    <property type="term" value="F:transmembrane receptor protein tyrosine kinase adaptor activity"/>
    <property type="evidence" value="ECO:0007669"/>
    <property type="project" value="UniProtKB-ARBA"/>
</dbReference>
<dbReference type="FunFam" id="2.30.29.30:FF:000029">
    <property type="entry name" value="Insulin receptor substrate 1"/>
    <property type="match status" value="1"/>
</dbReference>
<evidence type="ECO:0000259" key="12">
    <source>
        <dbReference type="PROSITE" id="PS51064"/>
    </source>
</evidence>
<dbReference type="GO" id="GO:0005829">
    <property type="term" value="C:cytosol"/>
    <property type="evidence" value="ECO:0007669"/>
    <property type="project" value="TreeGrafter"/>
</dbReference>
<feature type="compositionally biased region" description="Basic and acidic residues" evidence="10">
    <location>
        <begin position="843"/>
        <end position="862"/>
    </location>
</feature>
<dbReference type="Proteomes" id="UP000515203">
    <property type="component" value="Unplaced"/>
</dbReference>
<dbReference type="PANTHER" id="PTHR10614">
    <property type="entry name" value="INSULIN RECEPTOR SUBSTRATE"/>
    <property type="match status" value="1"/>
</dbReference>
<evidence type="ECO:0000256" key="4">
    <source>
        <dbReference type="ARBA" id="ARBA00022737"/>
    </source>
</evidence>
<dbReference type="SMART" id="SM01244">
    <property type="entry name" value="IRS"/>
    <property type="match status" value="1"/>
</dbReference>
<dbReference type="SUPFAM" id="SSF50729">
    <property type="entry name" value="PH domain-like"/>
    <property type="match status" value="2"/>
</dbReference>
<gene>
    <name evidence="14" type="primary">Irs4</name>
</gene>
<feature type="compositionally biased region" description="Basic and acidic residues" evidence="10">
    <location>
        <begin position="444"/>
        <end position="454"/>
    </location>
</feature>
<dbReference type="InterPro" id="IPR002404">
    <property type="entry name" value="IRS_PTB"/>
</dbReference>
<evidence type="ECO:0000313" key="14">
    <source>
        <dbReference type="RefSeq" id="XP_012372689.1"/>
    </source>
</evidence>
<feature type="compositionally biased region" description="Polar residues" evidence="10">
    <location>
        <begin position="552"/>
        <end position="562"/>
    </location>
</feature>
<keyword evidence="13" id="KW-1185">Reference proteome</keyword>
<feature type="compositionally biased region" description="Low complexity" evidence="10">
    <location>
        <begin position="806"/>
        <end position="816"/>
    </location>
</feature>
<feature type="domain" description="IRS-type PTB" evidence="12">
    <location>
        <begin position="231"/>
        <end position="335"/>
    </location>
</feature>
<dbReference type="GO" id="GO:0043548">
    <property type="term" value="F:phosphatidylinositol 3-kinase binding"/>
    <property type="evidence" value="ECO:0007669"/>
    <property type="project" value="TreeGrafter"/>
</dbReference>
<keyword evidence="2" id="KW-1003">Cell membrane</keyword>
<dbReference type="Pfam" id="PF02174">
    <property type="entry name" value="IRS"/>
    <property type="match status" value="1"/>
</dbReference>